<feature type="region of interest" description="Disordered" evidence="1">
    <location>
        <begin position="139"/>
        <end position="164"/>
    </location>
</feature>
<dbReference type="Proteomes" id="UP000193920">
    <property type="component" value="Unassembled WGS sequence"/>
</dbReference>
<dbReference type="EMBL" id="MCOG01000053">
    <property type="protein sequence ID" value="ORY64648.1"/>
    <property type="molecule type" value="Genomic_DNA"/>
</dbReference>
<feature type="region of interest" description="Disordered" evidence="1">
    <location>
        <begin position="234"/>
        <end position="253"/>
    </location>
</feature>
<evidence type="ECO:0000313" key="3">
    <source>
        <dbReference type="Proteomes" id="UP000193920"/>
    </source>
</evidence>
<name>A0A1Y2DZB4_9FUNG</name>
<reference evidence="2 3" key="1">
    <citation type="submission" date="2016-08" db="EMBL/GenBank/DDBJ databases">
        <title>A Parts List for Fungal Cellulosomes Revealed by Comparative Genomics.</title>
        <authorList>
            <consortium name="DOE Joint Genome Institute"/>
            <person name="Haitjema C.H."/>
            <person name="Gilmore S.P."/>
            <person name="Henske J.K."/>
            <person name="Solomon K.V."/>
            <person name="De Groot R."/>
            <person name="Kuo A."/>
            <person name="Mondo S.J."/>
            <person name="Salamov A.A."/>
            <person name="Labutti K."/>
            <person name="Zhao Z."/>
            <person name="Chiniquy J."/>
            <person name="Barry K."/>
            <person name="Brewer H.M."/>
            <person name="Purvine S.O."/>
            <person name="Wright A.T."/>
            <person name="Boxma B."/>
            <person name="Van Alen T."/>
            <person name="Hackstein J.H."/>
            <person name="Baker S.E."/>
            <person name="Grigoriev I.V."/>
            <person name="O'Malley M.A."/>
        </authorList>
    </citation>
    <scope>NUCLEOTIDE SEQUENCE [LARGE SCALE GENOMIC DNA]</scope>
    <source>
        <strain evidence="2 3">G1</strain>
    </source>
</reference>
<feature type="region of interest" description="Disordered" evidence="1">
    <location>
        <begin position="278"/>
        <end position="297"/>
    </location>
</feature>
<organism evidence="2 3">
    <name type="scientific">Neocallimastix californiae</name>
    <dbReference type="NCBI Taxonomy" id="1754190"/>
    <lineage>
        <taxon>Eukaryota</taxon>
        <taxon>Fungi</taxon>
        <taxon>Fungi incertae sedis</taxon>
        <taxon>Chytridiomycota</taxon>
        <taxon>Chytridiomycota incertae sedis</taxon>
        <taxon>Neocallimastigomycetes</taxon>
        <taxon>Neocallimastigales</taxon>
        <taxon>Neocallimastigaceae</taxon>
        <taxon>Neocallimastix</taxon>
    </lineage>
</organism>
<keyword evidence="3" id="KW-1185">Reference proteome</keyword>
<evidence type="ECO:0000256" key="1">
    <source>
        <dbReference type="SAM" id="MobiDB-lite"/>
    </source>
</evidence>
<comment type="caution">
    <text evidence="2">The sequence shown here is derived from an EMBL/GenBank/DDBJ whole genome shotgun (WGS) entry which is preliminary data.</text>
</comment>
<feature type="compositionally biased region" description="Polar residues" evidence="1">
    <location>
        <begin position="184"/>
        <end position="205"/>
    </location>
</feature>
<accession>A0A1Y2DZB4</accession>
<dbReference type="AlphaFoldDB" id="A0A1Y2DZB4"/>
<protein>
    <submittedName>
        <fullName evidence="2">Uncharacterized protein</fullName>
    </submittedName>
</protein>
<evidence type="ECO:0000313" key="2">
    <source>
        <dbReference type="EMBL" id="ORY64648.1"/>
    </source>
</evidence>
<feature type="compositionally biased region" description="Polar residues" evidence="1">
    <location>
        <begin position="278"/>
        <end position="295"/>
    </location>
</feature>
<sequence length="359" mass="39978">MFDRCKELIEKENLFSQLPQEIQQIASQAVCINPNYNGKGPSGIVAAKLKEKKLQVILFQQHLELQRQLELQQIEMSGGENLSSHSIGGNVQEIHNMKDLQAYYRKNIKGIPGINTISESPLLQQQQQQKQFSNYKQNLNYNGRSKRPSFSAQNPKPAVSIPSQSYTASISPILKSPSSIKSAVTPTYQNQAQRNSPSMNYNNGGDNVSIRNRRLSDAHYEIDELSAALKILNTSSDSSKSGNPKIISVPPNTTGQPVSKVIYNKSPNMGEPQIYSKSSPYNRYASPQQKGSKTPTLDFPMYVPSNNELDGIPPLPPSVNGQEYINEYFDPLVDTPPRTASVGVLREIIPNPYIKKNTR</sequence>
<gene>
    <name evidence="2" type="ORF">LY90DRAFT_227132</name>
</gene>
<proteinExistence type="predicted"/>
<feature type="region of interest" description="Disordered" evidence="1">
    <location>
        <begin position="181"/>
        <end position="205"/>
    </location>
</feature>
<feature type="compositionally biased region" description="Polar residues" evidence="1">
    <location>
        <begin position="139"/>
        <end position="154"/>
    </location>
</feature>